<dbReference type="STRING" id="445932.Emin_0257"/>
<organism evidence="1 2">
    <name type="scientific">Elusimicrobium minutum (strain Pei191)</name>
    <dbReference type="NCBI Taxonomy" id="445932"/>
    <lineage>
        <taxon>Bacteria</taxon>
        <taxon>Pseudomonadati</taxon>
        <taxon>Elusimicrobiota</taxon>
        <taxon>Elusimicrobia</taxon>
        <taxon>Elusimicrobiales</taxon>
        <taxon>Elusimicrobiaceae</taxon>
        <taxon>Elusimicrobium</taxon>
    </lineage>
</organism>
<gene>
    <name evidence="1" type="ordered locus">Emin_0257</name>
</gene>
<evidence type="ECO:0000313" key="2">
    <source>
        <dbReference type="Proteomes" id="UP000001029"/>
    </source>
</evidence>
<dbReference type="KEGG" id="emi:Emin_0257"/>
<evidence type="ECO:0000313" key="1">
    <source>
        <dbReference type="EMBL" id="ACC97819.1"/>
    </source>
</evidence>
<accession>B2KB60</accession>
<protein>
    <submittedName>
        <fullName evidence="1">Uncharacterized protein</fullName>
    </submittedName>
</protein>
<sequence length="155" mass="17116">MKNFFTFIVLTALVFCAYTFYNKSEESKFTISGTVEVPQRLLKHAQAKNNTASIIIKNEADVPIAIKRIINPTFPLQFKVDTKDLLVGEVDGKVKIDVQINNHGNLGILKAGDIFGAAEGTYAMNSKNIIISADKMTGTPKMVNTRGNFFRTAAR</sequence>
<dbReference type="AlphaFoldDB" id="B2KB60"/>
<keyword evidence="2" id="KW-1185">Reference proteome</keyword>
<name>B2KB60_ELUMP</name>
<dbReference type="EMBL" id="CP001055">
    <property type="protein sequence ID" value="ACC97819.1"/>
    <property type="molecule type" value="Genomic_DNA"/>
</dbReference>
<dbReference type="HOGENOM" id="CLU_1692744_0_0_0"/>
<proteinExistence type="predicted"/>
<dbReference type="RefSeq" id="WP_012414434.1">
    <property type="nucleotide sequence ID" value="NC_010644.1"/>
</dbReference>
<reference evidence="1 2" key="1">
    <citation type="journal article" date="2009" name="Appl. Environ. Microbiol.">
        <title>Genomic analysis of 'Elusimicrobium minutum,' the first cultivated representative of the phylum 'Elusimicrobia' (formerly termite group 1).</title>
        <authorList>
            <person name="Herlemann D.P.R."/>
            <person name="Geissinger O."/>
            <person name="Ikeda-Ohtsubo W."/>
            <person name="Kunin V."/>
            <person name="Sun H."/>
            <person name="Lapidus A."/>
            <person name="Hugenholtz P."/>
            <person name="Brune A."/>
        </authorList>
    </citation>
    <scope>NUCLEOTIDE SEQUENCE [LARGE SCALE GENOMIC DNA]</scope>
    <source>
        <strain evidence="1 2">Pei191</strain>
    </source>
</reference>
<dbReference type="Proteomes" id="UP000001029">
    <property type="component" value="Chromosome"/>
</dbReference>
<dbReference type="OrthoDB" id="14563at2"/>